<dbReference type="RefSeq" id="WP_005683647.1">
    <property type="nucleotide sequence ID" value="NZ_ADNC01000022.1"/>
</dbReference>
<organism evidence="2 3">
    <name type="scientific">Mycoplasmopsis alligatoris A21JP2</name>
    <dbReference type="NCBI Taxonomy" id="747682"/>
    <lineage>
        <taxon>Bacteria</taxon>
        <taxon>Bacillati</taxon>
        <taxon>Mycoplasmatota</taxon>
        <taxon>Mycoplasmoidales</taxon>
        <taxon>Metamycoplasmataceae</taxon>
        <taxon>Mycoplasmopsis</taxon>
    </lineage>
</organism>
<feature type="domain" description="Replicative helicase loading/DNA remodeling protein DnaB N-terminal winged helix" evidence="1">
    <location>
        <begin position="9"/>
        <end position="213"/>
    </location>
</feature>
<protein>
    <recommendedName>
        <fullName evidence="1">Replicative helicase loading/DNA remodeling protein DnaB N-terminal winged helix domain-containing protein</fullName>
    </recommendedName>
</protein>
<comment type="caution">
    <text evidence="2">The sequence shown here is derived from an EMBL/GenBank/DDBJ whole genome shotgun (WGS) entry which is preliminary data.</text>
</comment>
<reference evidence="2 3" key="1">
    <citation type="submission" date="2010-03" db="EMBL/GenBank/DDBJ databases">
        <authorList>
            <person name="Glass J.I."/>
            <person name="Benders G.A."/>
            <person name="Durkin A.S."/>
            <person name="Farmerie W.G."/>
            <person name="Hlavinka K."/>
            <person name="Hostetler J."/>
            <person name="Jackson J."/>
            <person name="May M.A."/>
            <person name="Miller R.H."/>
            <person name="Paralanov V."/>
            <person name="Radune D."/>
            <person name="Szczypinski B."/>
            <person name="Brown D.R."/>
        </authorList>
    </citation>
    <scope>NUCLEOTIDE SEQUENCE [LARGE SCALE GENOMIC DNA]</scope>
    <source>
        <strain evidence="2 3">A21JP2</strain>
    </source>
</reference>
<dbReference type="AlphaFoldDB" id="D4XW49"/>
<dbReference type="STRING" id="747682.MALL_0728"/>
<sequence>MNKIVRYPFFIIEKDNLINNEDLSNLRKFYLPFLGSNTIVLYEYLKDLSSNVTRYISPYDLTSLSLYLGMSSQEVEKARILLESVSLLNTYQNDEEAKTVFVLQKPLNNETFKKNPLLSVHLKNKIGTQNYNRLVGNLIVQKNRKYYEEISANYFDVFDIQEDKNAENALTKLFIEAGKQLKSKEEENAMMKSVKFQNTLNLENNEYTNLYEAALKLSSPSFFVQLLKRDATDEEKEKIELWECKLLNQQMVNIVLLLSFYINDRLSLRHTDSLVNEIANRKIDNLEDCEAYLDNKFENGYSASAFKKKYLLKISYLEGLRNDQ</sequence>
<evidence type="ECO:0000313" key="3">
    <source>
        <dbReference type="Proteomes" id="UP000004757"/>
    </source>
</evidence>
<dbReference type="Proteomes" id="UP000004757">
    <property type="component" value="Unassembled WGS sequence"/>
</dbReference>
<evidence type="ECO:0000313" key="2">
    <source>
        <dbReference type="EMBL" id="EFF41428.1"/>
    </source>
</evidence>
<gene>
    <name evidence="2" type="ORF">MALL_0728</name>
</gene>
<accession>D4XW49</accession>
<name>D4XW49_9BACT</name>
<proteinExistence type="predicted"/>
<dbReference type="Pfam" id="PF25888">
    <property type="entry name" value="WHD_DnaB"/>
    <property type="match status" value="1"/>
</dbReference>
<dbReference type="InterPro" id="IPR058660">
    <property type="entry name" value="WHD_DnaB"/>
</dbReference>
<dbReference type="EMBL" id="ADNC01000022">
    <property type="protein sequence ID" value="EFF41428.1"/>
    <property type="molecule type" value="Genomic_DNA"/>
</dbReference>
<dbReference type="eggNOG" id="COG3611">
    <property type="taxonomic scope" value="Bacteria"/>
</dbReference>
<evidence type="ECO:0000259" key="1">
    <source>
        <dbReference type="Pfam" id="PF25888"/>
    </source>
</evidence>
<keyword evidence="3" id="KW-1185">Reference proteome</keyword>